<reference evidence="17" key="1">
    <citation type="submission" date="2025-08" db="UniProtKB">
        <authorList>
            <consortium name="Ensembl"/>
        </authorList>
    </citation>
    <scope>IDENTIFICATION</scope>
</reference>
<evidence type="ECO:0000256" key="12">
    <source>
        <dbReference type="ARBA" id="ARBA00023170"/>
    </source>
</evidence>
<keyword evidence="11" id="KW-1015">Disulfide bond</keyword>
<evidence type="ECO:0000256" key="1">
    <source>
        <dbReference type="ARBA" id="ARBA00004141"/>
    </source>
</evidence>
<evidence type="ECO:0000256" key="10">
    <source>
        <dbReference type="ARBA" id="ARBA00023136"/>
    </source>
</evidence>
<dbReference type="GO" id="GO:0016020">
    <property type="term" value="C:membrane"/>
    <property type="evidence" value="ECO:0007669"/>
    <property type="project" value="UniProtKB-SubCell"/>
</dbReference>
<comment type="subcellular location">
    <subcellularLocation>
        <location evidence="3">Early endosome</location>
    </subcellularLocation>
    <subcellularLocation>
        <location evidence="1">Membrane</location>
        <topology evidence="1">Multi-pass membrane protein</topology>
    </subcellularLocation>
    <subcellularLocation>
        <location evidence="2">Recycling endosome</location>
    </subcellularLocation>
</comment>
<evidence type="ECO:0000256" key="2">
    <source>
        <dbReference type="ARBA" id="ARBA00004172"/>
    </source>
</evidence>
<feature type="transmembrane region" description="Helical" evidence="16">
    <location>
        <begin position="250"/>
        <end position="277"/>
    </location>
</feature>
<feature type="transmembrane region" description="Helical" evidence="16">
    <location>
        <begin position="171"/>
        <end position="189"/>
    </location>
</feature>
<dbReference type="GO" id="GO:0004930">
    <property type="term" value="F:G protein-coupled receptor activity"/>
    <property type="evidence" value="ECO:0007669"/>
    <property type="project" value="UniProtKB-KW"/>
</dbReference>
<feature type="transmembrane region" description="Helical" evidence="16">
    <location>
        <begin position="213"/>
        <end position="238"/>
    </location>
</feature>
<evidence type="ECO:0000256" key="6">
    <source>
        <dbReference type="ARBA" id="ARBA00022692"/>
    </source>
</evidence>
<evidence type="ECO:0000256" key="7">
    <source>
        <dbReference type="ARBA" id="ARBA00022753"/>
    </source>
</evidence>
<keyword evidence="14" id="KW-0807">Transducer</keyword>
<dbReference type="Gene3D" id="1.20.1070.10">
    <property type="entry name" value="Rhodopsin 7-helix transmembrane proteins"/>
    <property type="match status" value="1"/>
</dbReference>
<evidence type="ECO:0000256" key="5">
    <source>
        <dbReference type="ARBA" id="ARBA00015484"/>
    </source>
</evidence>
<keyword evidence="8 16" id="KW-1133">Transmembrane helix</keyword>
<dbReference type="SUPFAM" id="SSF81321">
    <property type="entry name" value="Family A G protein-coupled receptor-like"/>
    <property type="match status" value="1"/>
</dbReference>
<evidence type="ECO:0000256" key="14">
    <source>
        <dbReference type="ARBA" id="ARBA00023224"/>
    </source>
</evidence>
<evidence type="ECO:0000256" key="3">
    <source>
        <dbReference type="ARBA" id="ARBA00004412"/>
    </source>
</evidence>
<reference evidence="17" key="2">
    <citation type="submission" date="2025-09" db="UniProtKB">
        <authorList>
            <consortium name="Ensembl"/>
        </authorList>
    </citation>
    <scope>IDENTIFICATION</scope>
</reference>
<accession>A0A8B9S419</accession>
<feature type="transmembrane region" description="Helical" evidence="16">
    <location>
        <begin position="67"/>
        <end position="90"/>
    </location>
</feature>
<feature type="transmembrane region" description="Helical" evidence="16">
    <location>
        <begin position="102"/>
        <end position="121"/>
    </location>
</feature>
<organism evidence="17 18">
    <name type="scientific">Apteryx owenii</name>
    <name type="common">Little spotted kiwi</name>
    <dbReference type="NCBI Taxonomy" id="8824"/>
    <lineage>
        <taxon>Eukaryota</taxon>
        <taxon>Metazoa</taxon>
        <taxon>Chordata</taxon>
        <taxon>Craniata</taxon>
        <taxon>Vertebrata</taxon>
        <taxon>Euteleostomi</taxon>
        <taxon>Archelosauria</taxon>
        <taxon>Archosauria</taxon>
        <taxon>Dinosauria</taxon>
        <taxon>Saurischia</taxon>
        <taxon>Theropoda</taxon>
        <taxon>Coelurosauria</taxon>
        <taxon>Aves</taxon>
        <taxon>Palaeognathae</taxon>
        <taxon>Apterygiformes</taxon>
        <taxon>Apterygidae</taxon>
        <taxon>Apteryx</taxon>
    </lineage>
</organism>
<evidence type="ECO:0000313" key="18">
    <source>
        <dbReference type="Proteomes" id="UP000694424"/>
    </source>
</evidence>
<sequence length="325" mass="34806">MGNCIPRDACSSPLQSPSVLGNKTSLDLMDIMENLSYSEDYLSSLDYADVEPCHNHYCPVFQRAAPVFLAVACALAALSNGALLVALAKCPHAWGRPHSKALVAQLTVGTGLFALLLPFFAAGTQHGWRLGPGLCKLAHTLWHWSLFAQGLLVASGSCSTAWSRWDPPRRWLAVAVWAGALLLATPAAFTSGTAPAPEVACVLRNVEILSPAYLAHLTLCLCLFLLLPAALAAGTLAVPRLRKGWEPVSCVPWLFFGLWAPYGAGLAVDFLLHAQLLQLTCDTFEQFDFVLGLCEALGVLHCCLGPLLLLAVGLRRHWTGPGSRG</sequence>
<dbReference type="InterPro" id="IPR005384">
    <property type="entry name" value="Duffy_chemokine_rcpt"/>
</dbReference>
<evidence type="ECO:0000256" key="11">
    <source>
        <dbReference type="ARBA" id="ARBA00023157"/>
    </source>
</evidence>
<dbReference type="Proteomes" id="UP000694424">
    <property type="component" value="Unplaced"/>
</dbReference>
<keyword evidence="10 16" id="KW-0472">Membrane</keyword>
<dbReference type="GO" id="GO:0006954">
    <property type="term" value="P:inflammatory response"/>
    <property type="evidence" value="ECO:0007669"/>
    <property type="project" value="InterPro"/>
</dbReference>
<feature type="transmembrane region" description="Helical" evidence="16">
    <location>
        <begin position="289"/>
        <end position="314"/>
    </location>
</feature>
<evidence type="ECO:0000256" key="9">
    <source>
        <dbReference type="ARBA" id="ARBA00023040"/>
    </source>
</evidence>
<evidence type="ECO:0000256" key="15">
    <source>
        <dbReference type="ARBA" id="ARBA00030289"/>
    </source>
</evidence>
<protein>
    <recommendedName>
        <fullName evidence="5">Atypical chemokine receptor 1</fullName>
    </recommendedName>
    <alternativeName>
        <fullName evidence="15">Duffy antigen/chemokine receptor</fullName>
    </alternativeName>
</protein>
<dbReference type="GO" id="GO:0019956">
    <property type="term" value="F:chemokine binding"/>
    <property type="evidence" value="ECO:0007669"/>
    <property type="project" value="InterPro"/>
</dbReference>
<dbReference type="GO" id="GO:0005769">
    <property type="term" value="C:early endosome"/>
    <property type="evidence" value="ECO:0007669"/>
    <property type="project" value="UniProtKB-SubCell"/>
</dbReference>
<comment type="similarity">
    <text evidence="4">Belongs to the G-protein coupled receptor 1 family. Atypical chemokine receptor subfamily.</text>
</comment>
<dbReference type="PRINTS" id="PR01559">
    <property type="entry name" value="DUFFYANTIGEN"/>
</dbReference>
<keyword evidence="18" id="KW-1185">Reference proteome</keyword>
<evidence type="ECO:0000256" key="13">
    <source>
        <dbReference type="ARBA" id="ARBA00023180"/>
    </source>
</evidence>
<dbReference type="GO" id="GO:0070098">
    <property type="term" value="P:chemokine-mediated signaling pathway"/>
    <property type="evidence" value="ECO:0007669"/>
    <property type="project" value="InterPro"/>
</dbReference>
<dbReference type="PANTHER" id="PTHR14181">
    <property type="entry name" value="DUFFY ANTIGEN/CHEMOKINE RECEPTOR"/>
    <property type="match status" value="1"/>
</dbReference>
<keyword evidence="6 16" id="KW-0812">Transmembrane</keyword>
<proteinExistence type="inferred from homology"/>
<name>A0A8B9S419_APTOW</name>
<keyword evidence="13" id="KW-0325">Glycoprotein</keyword>
<evidence type="ECO:0000256" key="8">
    <source>
        <dbReference type="ARBA" id="ARBA00022989"/>
    </source>
</evidence>
<dbReference type="AlphaFoldDB" id="A0A8B9S419"/>
<evidence type="ECO:0000256" key="16">
    <source>
        <dbReference type="SAM" id="Phobius"/>
    </source>
</evidence>
<keyword evidence="12" id="KW-0675">Receptor</keyword>
<keyword evidence="9" id="KW-0297">G-protein coupled receptor</keyword>
<evidence type="ECO:0000256" key="4">
    <source>
        <dbReference type="ARBA" id="ARBA00008790"/>
    </source>
</evidence>
<keyword evidence="7" id="KW-0967">Endosome</keyword>
<evidence type="ECO:0000313" key="17">
    <source>
        <dbReference type="Ensembl" id="ENSAOWP00000002750.1"/>
    </source>
</evidence>
<dbReference type="Ensembl" id="ENSAOWT00000003161.1">
    <property type="protein sequence ID" value="ENSAOWP00000002750.1"/>
    <property type="gene ID" value="ENSAOWG00000001969.1"/>
</dbReference>
<dbReference type="GO" id="GO:0055037">
    <property type="term" value="C:recycling endosome"/>
    <property type="evidence" value="ECO:0007669"/>
    <property type="project" value="UniProtKB-SubCell"/>
</dbReference>
<dbReference type="PANTHER" id="PTHR14181:SF1">
    <property type="entry name" value="ATYPICAL CHEMOKINE RECEPTOR 1"/>
    <property type="match status" value="1"/>
</dbReference>